<dbReference type="RefSeq" id="WP_094201024.1">
    <property type="nucleotide sequence ID" value="NZ_NBIM01000003.1"/>
</dbReference>
<name>A0A233RE39_9GAMM</name>
<keyword evidence="2" id="KW-1185">Reference proteome</keyword>
<protein>
    <submittedName>
        <fullName evidence="1">Uncharacterized protein</fullName>
    </submittedName>
</protein>
<proteinExistence type="predicted"/>
<dbReference type="AlphaFoldDB" id="A0A233RE39"/>
<sequence>MNKHWLWAGLLLPGLLLADDAEIRRAIEEGTRAYEAGEWSQAASQFDYAATLVRQLQAGQLGELFPAPLPGWQAEDADTQAASATLFGGGIHASRQYHKDNARLEMTIAKNSPLLQTMAMLFTNPSMATMSGYKVRRINGQSAMVKEEGDSKELMMLVANTTLVQLSGRGSELAMADLEAYAGALDVNALSAL</sequence>
<accession>A0A233RE39</accession>
<evidence type="ECO:0000313" key="2">
    <source>
        <dbReference type="Proteomes" id="UP000242757"/>
    </source>
</evidence>
<dbReference type="Proteomes" id="UP000242757">
    <property type="component" value="Unassembled WGS sequence"/>
</dbReference>
<organism evidence="1 2">
    <name type="scientific">Oceanimonas doudoroffii</name>
    <dbReference type="NCBI Taxonomy" id="84158"/>
    <lineage>
        <taxon>Bacteria</taxon>
        <taxon>Pseudomonadati</taxon>
        <taxon>Pseudomonadota</taxon>
        <taxon>Gammaproteobacteria</taxon>
        <taxon>Aeromonadales</taxon>
        <taxon>Aeromonadaceae</taxon>
        <taxon>Oceanimonas</taxon>
    </lineage>
</organism>
<comment type="caution">
    <text evidence="1">The sequence shown here is derived from an EMBL/GenBank/DDBJ whole genome shotgun (WGS) entry which is preliminary data.</text>
</comment>
<evidence type="ECO:0000313" key="1">
    <source>
        <dbReference type="EMBL" id="OXY81657.1"/>
    </source>
</evidence>
<dbReference type="EMBL" id="NBIM01000003">
    <property type="protein sequence ID" value="OXY81657.1"/>
    <property type="molecule type" value="Genomic_DNA"/>
</dbReference>
<reference evidence="1 2" key="1">
    <citation type="submission" date="2017-08" db="EMBL/GenBank/DDBJ databases">
        <title>A Genome Sequence of Oceanimonas doudoroffii ATCC 27123T.</title>
        <authorList>
            <person name="Brennan M.A."/>
            <person name="Maclea K.S."/>
            <person name="Mcclelland W.D."/>
            <person name="Trachtenberg A.M."/>
        </authorList>
    </citation>
    <scope>NUCLEOTIDE SEQUENCE [LARGE SCALE GENOMIC DNA]</scope>
    <source>
        <strain evidence="1 2">ATCC 27123</strain>
    </source>
</reference>
<gene>
    <name evidence="1" type="ORF">B6S08_11895</name>
</gene>